<dbReference type="Gene3D" id="1.20.1740.10">
    <property type="entry name" value="Amino acid/polyamine transporter I"/>
    <property type="match status" value="1"/>
</dbReference>
<accession>A0A642VCD8</accession>
<dbReference type="Proteomes" id="UP000761534">
    <property type="component" value="Unassembled WGS sequence"/>
</dbReference>
<feature type="transmembrane region" description="Helical" evidence="6">
    <location>
        <begin position="256"/>
        <end position="280"/>
    </location>
</feature>
<evidence type="ECO:0000256" key="4">
    <source>
        <dbReference type="ARBA" id="ARBA00022989"/>
    </source>
</evidence>
<evidence type="ECO:0000256" key="3">
    <source>
        <dbReference type="ARBA" id="ARBA00022692"/>
    </source>
</evidence>
<feature type="transmembrane region" description="Helical" evidence="6">
    <location>
        <begin position="57"/>
        <end position="82"/>
    </location>
</feature>
<keyword evidence="3 6" id="KW-0812">Transmembrane</keyword>
<dbReference type="PANTHER" id="PTHR45649:SF7">
    <property type="entry name" value="CHOLINE TRANSPORT PROTEIN"/>
    <property type="match status" value="1"/>
</dbReference>
<sequence>MTDKDALKLEEMGYKPELKRGYNVWQVLGVGFGLTNSWFGVSASLVTGISSGGPMMIIYGVIIVAFTALGVGGSLSELASAFPNSGGQYYWTTILAPEKYGSFLAYMCGALAWPGAVFTSASVTLSIATGVIGMWTMTHPGFEPAAWQVFIAYELANIATFVFNSHSRILPLMGSYALYVSLFSMVLITLVVLICARGNYQDAHFVFVEFTNNTGWSSGGIAFIVGLIGPAWGFSCLDCATHLAEEVPRPEKMVPIAIMGTVGIGFATAFVYSISVFFAVKDLDAIVNTVTGVPILELYYQALGSKAGAVCLELLVVLTAVGCNAACNTWQARLLWSFSRDRGMPGSHIWSYVHPTLGVPFNAHLMSCIWVGLLGLLYLGSTTAFNSIITGCLIFQLLSYSIPVVCLLCYGRDNITHGTFWLGKWGYLANFVCLGYALFALVFFSFPAVMPADAGNMNYICVVLGIYVAYALIYWFARGKRTFRTAAERQETAVEILQSEDMKVIHESVSSKDGEKC</sequence>
<comment type="caution">
    <text evidence="7">The sequence shown here is derived from an EMBL/GenBank/DDBJ whole genome shotgun (WGS) entry which is preliminary data.</text>
</comment>
<evidence type="ECO:0000256" key="2">
    <source>
        <dbReference type="ARBA" id="ARBA00022448"/>
    </source>
</evidence>
<dbReference type="VEuPathDB" id="FungiDB:TRICI_001849"/>
<reference evidence="7" key="1">
    <citation type="journal article" date="2019" name="G3 (Bethesda)">
        <title>Genome Assemblies of Two Rare Opportunistic Yeast Pathogens: Diutina rugosa (syn. Candida rugosa) and Trichomonascus ciferrii (syn. Candida ciferrii).</title>
        <authorList>
            <person name="Mixao V."/>
            <person name="Saus E."/>
            <person name="Hansen A.P."/>
            <person name="Lass-Florl C."/>
            <person name="Gabaldon T."/>
        </authorList>
    </citation>
    <scope>NUCLEOTIDE SEQUENCE</scope>
    <source>
        <strain evidence="7">CBS 4856</strain>
    </source>
</reference>
<dbReference type="PANTHER" id="PTHR45649">
    <property type="entry name" value="AMINO-ACID PERMEASE BAT1"/>
    <property type="match status" value="1"/>
</dbReference>
<evidence type="ECO:0000256" key="5">
    <source>
        <dbReference type="ARBA" id="ARBA00023136"/>
    </source>
</evidence>
<feature type="transmembrane region" description="Helical" evidence="6">
    <location>
        <begin position="385"/>
        <end position="410"/>
    </location>
</feature>
<evidence type="ECO:0008006" key="9">
    <source>
        <dbReference type="Google" id="ProtNLM"/>
    </source>
</evidence>
<feature type="transmembrane region" description="Helical" evidence="6">
    <location>
        <begin position="456"/>
        <end position="477"/>
    </location>
</feature>
<feature type="transmembrane region" description="Helical" evidence="6">
    <location>
        <begin position="357"/>
        <end position="379"/>
    </location>
</feature>
<dbReference type="Pfam" id="PF13520">
    <property type="entry name" value="AA_permease_2"/>
    <property type="match status" value="1"/>
</dbReference>
<dbReference type="AlphaFoldDB" id="A0A642VCD8"/>
<feature type="transmembrane region" description="Helical" evidence="6">
    <location>
        <begin position="431"/>
        <end position="450"/>
    </location>
</feature>
<comment type="subcellular location">
    <subcellularLocation>
        <location evidence="1">Membrane</location>
        <topology evidence="1">Multi-pass membrane protein</topology>
    </subcellularLocation>
</comment>
<keyword evidence="4 6" id="KW-1133">Transmembrane helix</keyword>
<feature type="transmembrane region" description="Helical" evidence="6">
    <location>
        <begin position="176"/>
        <end position="200"/>
    </location>
</feature>
<name>A0A642VCD8_9ASCO</name>
<gene>
    <name evidence="7" type="ORF">TRICI_001849</name>
</gene>
<evidence type="ECO:0000313" key="7">
    <source>
        <dbReference type="EMBL" id="KAA8916034.1"/>
    </source>
</evidence>
<dbReference type="PIRSF" id="PIRSF006060">
    <property type="entry name" value="AA_transporter"/>
    <property type="match status" value="1"/>
</dbReference>
<dbReference type="GO" id="GO:0015101">
    <property type="term" value="F:organic cation transmembrane transporter activity"/>
    <property type="evidence" value="ECO:0007669"/>
    <property type="project" value="UniProtKB-ARBA"/>
</dbReference>
<dbReference type="GO" id="GO:0016020">
    <property type="term" value="C:membrane"/>
    <property type="evidence" value="ECO:0007669"/>
    <property type="project" value="UniProtKB-SubCell"/>
</dbReference>
<evidence type="ECO:0000313" key="8">
    <source>
        <dbReference type="Proteomes" id="UP000761534"/>
    </source>
</evidence>
<feature type="transmembrane region" description="Helical" evidence="6">
    <location>
        <begin position="21"/>
        <end position="45"/>
    </location>
</feature>
<evidence type="ECO:0000256" key="1">
    <source>
        <dbReference type="ARBA" id="ARBA00004141"/>
    </source>
</evidence>
<dbReference type="EMBL" id="SWFS01000128">
    <property type="protein sequence ID" value="KAA8916034.1"/>
    <property type="molecule type" value="Genomic_DNA"/>
</dbReference>
<dbReference type="FunFam" id="1.20.1740.10:FF:000046">
    <property type="entry name" value="Amino-acid permease, putative"/>
    <property type="match status" value="1"/>
</dbReference>
<keyword evidence="2" id="KW-0813">Transport</keyword>
<organism evidence="7 8">
    <name type="scientific">Trichomonascus ciferrii</name>
    <dbReference type="NCBI Taxonomy" id="44093"/>
    <lineage>
        <taxon>Eukaryota</taxon>
        <taxon>Fungi</taxon>
        <taxon>Dikarya</taxon>
        <taxon>Ascomycota</taxon>
        <taxon>Saccharomycotina</taxon>
        <taxon>Dipodascomycetes</taxon>
        <taxon>Dipodascales</taxon>
        <taxon>Trichomonascaceae</taxon>
        <taxon>Trichomonascus</taxon>
        <taxon>Trichomonascus ciferrii complex</taxon>
    </lineage>
</organism>
<feature type="transmembrane region" description="Helical" evidence="6">
    <location>
        <begin position="314"/>
        <end position="336"/>
    </location>
</feature>
<evidence type="ECO:0000256" key="6">
    <source>
        <dbReference type="SAM" id="Phobius"/>
    </source>
</evidence>
<dbReference type="OrthoDB" id="2417308at2759"/>
<dbReference type="InterPro" id="IPR002293">
    <property type="entry name" value="AA/rel_permease1"/>
</dbReference>
<proteinExistence type="predicted"/>
<keyword evidence="8" id="KW-1185">Reference proteome</keyword>
<keyword evidence="5 6" id="KW-0472">Membrane</keyword>
<protein>
    <recommendedName>
        <fullName evidence="9">Amino acid permease/ SLC12A domain-containing protein</fullName>
    </recommendedName>
</protein>
<feature type="transmembrane region" description="Helical" evidence="6">
    <location>
        <begin position="145"/>
        <end position="164"/>
    </location>
</feature>
<feature type="transmembrane region" description="Helical" evidence="6">
    <location>
        <begin position="103"/>
        <end position="133"/>
    </location>
</feature>
<feature type="transmembrane region" description="Helical" evidence="6">
    <location>
        <begin position="220"/>
        <end position="244"/>
    </location>
</feature>